<proteinExistence type="inferred from homology"/>
<dbReference type="Pfam" id="PF13440">
    <property type="entry name" value="Polysacc_synt_3"/>
    <property type="match status" value="1"/>
</dbReference>
<reference evidence="8 9" key="1">
    <citation type="submission" date="2023-09" db="EMBL/GenBank/DDBJ databases">
        <authorList>
            <person name="Rey-Velasco X."/>
        </authorList>
    </citation>
    <scope>NUCLEOTIDE SEQUENCE [LARGE SCALE GENOMIC DNA]</scope>
    <source>
        <strain evidence="8 9">F260</strain>
    </source>
</reference>
<sequence>MSLQKKALSGVSWTFLEQFGSKAINFIVQIVLARLIAPEEFGLLGMILIFNAIGNSLSDTGMSQSLIRSDKPDEEDFSTVFSINFTISFLLYWIFFIIAPYISEFYEQPRLTDLIRVYSIVIIISSLFIIQKTRLTYELNFKYQMKAQLPALFLSGLTGILLAYLDYGVWALVYMQIVNGLFLTITYFLQTRWIPNVKINRSKLKEHFLFGYKLTLAGIMSRIVKNIFPMVIGKYYSAAMVGYYTRAFTMKELPVVTISNTLDKVVYPLLAKIKNDDRQLKAAYQKIQILSLFVLSTIMLLLILIAHPLFGFLLGEKWLPAVPFFQLLCITGIFYPINKYNSNILKVKGRTDLYLKMAIIVNITMVLGIIVTVEYGIIPLILAQVINSLIGVGINIYYANQFIKYPYIEQFVDAFKTALPGLISFALIFYLIEFYNIMKDFNYFLELLIIGGLFMAILISLHFLFRTRALKEIHLILKLVPKGKMFGKS</sequence>
<name>A0ABU3CHT3_9FLAO</name>
<feature type="transmembrane region" description="Helical" evidence="7">
    <location>
        <begin position="418"/>
        <end position="437"/>
    </location>
</feature>
<feature type="transmembrane region" description="Helical" evidence="7">
    <location>
        <begin position="114"/>
        <end position="135"/>
    </location>
</feature>
<feature type="transmembrane region" description="Helical" evidence="7">
    <location>
        <begin position="41"/>
        <end position="58"/>
    </location>
</feature>
<accession>A0ABU3CHT3</accession>
<evidence type="ECO:0000313" key="9">
    <source>
        <dbReference type="Proteomes" id="UP001245285"/>
    </source>
</evidence>
<comment type="caution">
    <text evidence="8">The sequence shown here is derived from an EMBL/GenBank/DDBJ whole genome shotgun (WGS) entry which is preliminary data.</text>
</comment>
<dbReference type="PANTHER" id="PTHR30250:SF10">
    <property type="entry name" value="LIPOPOLYSACCHARIDE BIOSYNTHESIS PROTEIN WZXC"/>
    <property type="match status" value="1"/>
</dbReference>
<feature type="transmembrane region" description="Helical" evidence="7">
    <location>
        <begin position="318"/>
        <end position="337"/>
    </location>
</feature>
<evidence type="ECO:0000313" key="8">
    <source>
        <dbReference type="EMBL" id="MDT0645907.1"/>
    </source>
</evidence>
<keyword evidence="4 7" id="KW-0812">Transmembrane</keyword>
<dbReference type="EMBL" id="JAVRHO010000005">
    <property type="protein sequence ID" value="MDT0645907.1"/>
    <property type="molecule type" value="Genomic_DNA"/>
</dbReference>
<evidence type="ECO:0000256" key="7">
    <source>
        <dbReference type="SAM" id="Phobius"/>
    </source>
</evidence>
<feature type="transmembrane region" description="Helical" evidence="7">
    <location>
        <begin position="147"/>
        <end position="165"/>
    </location>
</feature>
<dbReference type="PANTHER" id="PTHR30250">
    <property type="entry name" value="PST FAMILY PREDICTED COLANIC ACID TRANSPORTER"/>
    <property type="match status" value="1"/>
</dbReference>
<evidence type="ECO:0000256" key="1">
    <source>
        <dbReference type="ARBA" id="ARBA00004651"/>
    </source>
</evidence>
<protein>
    <submittedName>
        <fullName evidence="8">Lipopolysaccharide biosynthesis protein</fullName>
    </submittedName>
</protein>
<keyword evidence="9" id="KW-1185">Reference proteome</keyword>
<feature type="transmembrane region" description="Helical" evidence="7">
    <location>
        <begin position="287"/>
        <end position="306"/>
    </location>
</feature>
<comment type="subcellular location">
    <subcellularLocation>
        <location evidence="1">Cell membrane</location>
        <topology evidence="1">Multi-pass membrane protein</topology>
    </subcellularLocation>
</comment>
<organism evidence="8 9">
    <name type="scientific">Autumnicola lenta</name>
    <dbReference type="NCBI Taxonomy" id="3075593"/>
    <lineage>
        <taxon>Bacteria</taxon>
        <taxon>Pseudomonadati</taxon>
        <taxon>Bacteroidota</taxon>
        <taxon>Flavobacteriia</taxon>
        <taxon>Flavobacteriales</taxon>
        <taxon>Flavobacteriaceae</taxon>
        <taxon>Autumnicola</taxon>
    </lineage>
</organism>
<keyword evidence="5 7" id="KW-1133">Transmembrane helix</keyword>
<feature type="transmembrane region" description="Helical" evidence="7">
    <location>
        <begin position="353"/>
        <end position="371"/>
    </location>
</feature>
<gene>
    <name evidence="8" type="ORF">RM545_04335</name>
</gene>
<evidence type="ECO:0000256" key="2">
    <source>
        <dbReference type="ARBA" id="ARBA00007430"/>
    </source>
</evidence>
<dbReference type="Proteomes" id="UP001245285">
    <property type="component" value="Unassembled WGS sequence"/>
</dbReference>
<feature type="transmembrane region" description="Helical" evidence="7">
    <location>
        <begin position="79"/>
        <end position="102"/>
    </location>
</feature>
<feature type="transmembrane region" description="Helical" evidence="7">
    <location>
        <begin position="377"/>
        <end position="398"/>
    </location>
</feature>
<keyword evidence="6 7" id="KW-0472">Membrane</keyword>
<evidence type="ECO:0000256" key="4">
    <source>
        <dbReference type="ARBA" id="ARBA00022692"/>
    </source>
</evidence>
<dbReference type="InterPro" id="IPR050833">
    <property type="entry name" value="Poly_Biosynth_Transport"/>
</dbReference>
<evidence type="ECO:0000256" key="5">
    <source>
        <dbReference type="ARBA" id="ARBA00022989"/>
    </source>
</evidence>
<comment type="similarity">
    <text evidence="2">Belongs to the polysaccharide synthase family.</text>
</comment>
<evidence type="ECO:0000256" key="3">
    <source>
        <dbReference type="ARBA" id="ARBA00022475"/>
    </source>
</evidence>
<dbReference type="CDD" id="cd13127">
    <property type="entry name" value="MATE_tuaB_like"/>
    <property type="match status" value="1"/>
</dbReference>
<keyword evidence="3" id="KW-1003">Cell membrane</keyword>
<evidence type="ECO:0000256" key="6">
    <source>
        <dbReference type="ARBA" id="ARBA00023136"/>
    </source>
</evidence>
<dbReference type="RefSeq" id="WP_311494094.1">
    <property type="nucleotide sequence ID" value="NZ_JAVRHO010000005.1"/>
</dbReference>
<feature type="transmembrane region" description="Helical" evidence="7">
    <location>
        <begin position="443"/>
        <end position="465"/>
    </location>
</feature>